<dbReference type="PANTHER" id="PTHR40055">
    <property type="entry name" value="TRANSCRIPTIONAL REGULATOR YGIV-RELATED"/>
    <property type="match status" value="1"/>
</dbReference>
<dbReference type="SUPFAM" id="SSF55136">
    <property type="entry name" value="Probable bacterial effector-binding domain"/>
    <property type="match status" value="1"/>
</dbReference>
<protein>
    <submittedName>
        <fullName evidence="2">AraC family transcriptional regulator</fullName>
    </submittedName>
</protein>
<proteinExistence type="predicted"/>
<dbReference type="InterPro" id="IPR050908">
    <property type="entry name" value="SmbC-like"/>
</dbReference>
<evidence type="ECO:0000313" key="2">
    <source>
        <dbReference type="EMBL" id="PHD66105.1"/>
    </source>
</evidence>
<name>A0A2B5Y1G3_9BACI</name>
<dbReference type="Pfam" id="PF06445">
    <property type="entry name" value="GyrI-like"/>
    <property type="match status" value="1"/>
</dbReference>
<feature type="domain" description="AraC effector-binding" evidence="1">
    <location>
        <begin position="8"/>
        <end position="163"/>
    </location>
</feature>
<gene>
    <name evidence="2" type="ORF">COF40_21525</name>
</gene>
<evidence type="ECO:0000313" key="3">
    <source>
        <dbReference type="Proteomes" id="UP000225997"/>
    </source>
</evidence>
<evidence type="ECO:0000259" key="1">
    <source>
        <dbReference type="SMART" id="SM00871"/>
    </source>
</evidence>
<dbReference type="InterPro" id="IPR029442">
    <property type="entry name" value="GyrI-like"/>
</dbReference>
<dbReference type="Proteomes" id="UP000225997">
    <property type="component" value="Unassembled WGS sequence"/>
</dbReference>
<reference evidence="2 3" key="1">
    <citation type="submission" date="2017-09" db="EMBL/GenBank/DDBJ databases">
        <title>Large-scale bioinformatics analysis of Bacillus genomes uncovers conserved roles of natural products in bacterial physiology.</title>
        <authorList>
            <consortium name="Agbiome Team Llc"/>
            <person name="Bleich R.M."/>
            <person name="Grubbs K.J."/>
            <person name="Santa Maria K.C."/>
            <person name="Allen S.E."/>
            <person name="Farag S."/>
            <person name="Shank E.A."/>
            <person name="Bowers A."/>
        </authorList>
    </citation>
    <scope>NUCLEOTIDE SEQUENCE [LARGE SCALE GENOMIC DNA]</scope>
    <source>
        <strain evidence="2 3">AFS044250</strain>
    </source>
</reference>
<dbReference type="Gene3D" id="3.20.80.10">
    <property type="entry name" value="Regulatory factor, effector binding domain"/>
    <property type="match status" value="1"/>
</dbReference>
<dbReference type="SMART" id="SM00871">
    <property type="entry name" value="AraC_E_bind"/>
    <property type="match status" value="1"/>
</dbReference>
<accession>A0A2B5Y1G3</accession>
<comment type="caution">
    <text evidence="2">The sequence shown here is derived from an EMBL/GenBank/DDBJ whole genome shotgun (WGS) entry which is preliminary data.</text>
</comment>
<dbReference type="EMBL" id="NUSQ01000109">
    <property type="protein sequence ID" value="PHD66105.1"/>
    <property type="molecule type" value="Genomic_DNA"/>
</dbReference>
<dbReference type="PANTHER" id="PTHR40055:SF1">
    <property type="entry name" value="TRANSCRIPTIONAL REGULATOR YGIV-RELATED"/>
    <property type="match status" value="1"/>
</dbReference>
<dbReference type="InterPro" id="IPR010499">
    <property type="entry name" value="AraC_E-bd"/>
</dbReference>
<dbReference type="AlphaFoldDB" id="A0A2B5Y1G3"/>
<sequence>MYREDDINESCNKNMPQFEVAFIRRTGSYFEPQDHWGNLLHWANENNLYPPEQSFIGISLDNPELVESHKCRHDACVTVPENFDKDMHQDVQFKRLDGGQYALYHFYDKPHKLNMAYQYVYGDWILNNEYDADYDRDNLEFCMNNVAEDLEGKLKVDLFVPIKSIQKNK</sequence>
<dbReference type="InterPro" id="IPR011256">
    <property type="entry name" value="Reg_factor_effector_dom_sf"/>
</dbReference>
<organism evidence="2 3">
    <name type="scientific">Bacillus toyonensis</name>
    <dbReference type="NCBI Taxonomy" id="155322"/>
    <lineage>
        <taxon>Bacteria</taxon>
        <taxon>Bacillati</taxon>
        <taxon>Bacillota</taxon>
        <taxon>Bacilli</taxon>
        <taxon>Bacillales</taxon>
        <taxon>Bacillaceae</taxon>
        <taxon>Bacillus</taxon>
        <taxon>Bacillus cereus group</taxon>
    </lineage>
</organism>